<accession>Q2QAM1</accession>
<keyword evidence="1" id="KW-1133">Transmembrane helix</keyword>
<feature type="transmembrane region" description="Helical" evidence="1">
    <location>
        <begin position="75"/>
        <end position="97"/>
    </location>
</feature>
<keyword evidence="1" id="KW-0812">Transmembrane</keyword>
<proteinExistence type="predicted"/>
<keyword evidence="1" id="KW-0472">Membrane</keyword>
<protein>
    <submittedName>
        <fullName evidence="2">Uncharacterized protein</fullName>
    </submittedName>
</protein>
<sequence>MVAEGDSESMALVPVEDADGSVHGSASGEPSIPSREALELADSILEERFDTSDFDRPDAILHVRREVGKMVFEKAVASGILLMLVALCWWLTISVFGSQLGSEDATLSLIFSMNYKWVAAVVPMLVFGATALMKLSRERRQPWPGFAAGAMLILALFMAIEPIGHLAFGSAPAIMLVHSARLIVLGVMVYYSAAMFIDSLLLRWVHDLLEIGMIDVSLLGESGTEGQAEEADLLA</sequence>
<feature type="transmembrane region" description="Helical" evidence="1">
    <location>
        <begin position="147"/>
        <end position="168"/>
    </location>
</feature>
<evidence type="ECO:0000256" key="1">
    <source>
        <dbReference type="SAM" id="Phobius"/>
    </source>
</evidence>
<feature type="transmembrane region" description="Helical" evidence="1">
    <location>
        <begin position="117"/>
        <end position="135"/>
    </location>
</feature>
<reference evidence="2" key="1">
    <citation type="journal article" date="2006" name="Nature">
        <title>Proteorhodopsin lateral gene transfer between marine planktonic Bacteria and Archaea.</title>
        <authorList>
            <person name="Frigaard N.U."/>
            <person name="Martinez A."/>
            <person name="Mincer T.J."/>
            <person name="DeLong E.F."/>
        </authorList>
    </citation>
    <scope>NUCLEOTIDE SEQUENCE</scope>
</reference>
<dbReference type="AlphaFoldDB" id="Q2QAM1"/>
<feature type="transmembrane region" description="Helical" evidence="1">
    <location>
        <begin position="180"/>
        <end position="202"/>
    </location>
</feature>
<name>Q2QAM1_9ARCH</name>
<dbReference type="EMBL" id="DQ156349">
    <property type="protein sequence ID" value="ABA61425.1"/>
    <property type="molecule type" value="Genomic_DNA"/>
</dbReference>
<organism evidence="2">
    <name type="scientific">uncultured marine group II euryarchaeote HF70_39H11</name>
    <dbReference type="NCBI Taxonomy" id="347541"/>
    <lineage>
        <taxon>Archaea</taxon>
        <taxon>Methanobacteriati</taxon>
        <taxon>Thermoplasmatota</taxon>
        <taxon>Candidatus Poseidoniia</taxon>
        <taxon>Candidatus Poseidoniales</taxon>
        <taxon>environmental samples</taxon>
    </lineage>
</organism>
<evidence type="ECO:0000313" key="2">
    <source>
        <dbReference type="EMBL" id="ABA61425.1"/>
    </source>
</evidence>